<sequence>MHPSDGFCGIGRQECMRLRGTVPVGRILCTRRALPAVLPVDFGLDGGGSVLLCAAEAAEPVRAIDGAVVAFGADDGDAARQAGWSAVVTGPATVVTDPAEHECLARTGPVSRAPAARAVLVRIESGPVTGRELVTGRALYGVAPTA</sequence>
<dbReference type="SUPFAM" id="SSF50475">
    <property type="entry name" value="FMN-binding split barrel"/>
    <property type="match status" value="1"/>
</dbReference>
<gene>
    <name evidence="1" type="ORF">ACFP2V_29985</name>
</gene>
<evidence type="ECO:0000313" key="1">
    <source>
        <dbReference type="EMBL" id="MFC5674153.1"/>
    </source>
</evidence>
<keyword evidence="1" id="KW-0560">Oxidoreductase</keyword>
<accession>A0ABW0XWT2</accession>
<name>A0ABW0XWT2_9ACTN</name>
<proteinExistence type="predicted"/>
<dbReference type="Pfam" id="PF12900">
    <property type="entry name" value="Pyridox_ox_2"/>
    <property type="match status" value="1"/>
</dbReference>
<comment type="caution">
    <text evidence="1">The sequence shown here is derived from an EMBL/GenBank/DDBJ whole genome shotgun (WGS) entry which is preliminary data.</text>
</comment>
<evidence type="ECO:0000313" key="2">
    <source>
        <dbReference type="Proteomes" id="UP001596183"/>
    </source>
</evidence>
<dbReference type="InterPro" id="IPR012349">
    <property type="entry name" value="Split_barrel_FMN-bd"/>
</dbReference>
<dbReference type="GO" id="GO:0016491">
    <property type="term" value="F:oxidoreductase activity"/>
    <property type="evidence" value="ECO:0007669"/>
    <property type="project" value="UniProtKB-KW"/>
</dbReference>
<reference evidence="2" key="1">
    <citation type="journal article" date="2019" name="Int. J. Syst. Evol. Microbiol.">
        <title>The Global Catalogue of Microorganisms (GCM) 10K type strain sequencing project: providing services to taxonomists for standard genome sequencing and annotation.</title>
        <authorList>
            <consortium name="The Broad Institute Genomics Platform"/>
            <consortium name="The Broad Institute Genome Sequencing Center for Infectious Disease"/>
            <person name="Wu L."/>
            <person name="Ma J."/>
        </authorList>
    </citation>
    <scope>NUCLEOTIDE SEQUENCE [LARGE SCALE GENOMIC DNA]</scope>
    <source>
        <strain evidence="2">JCM 13852</strain>
    </source>
</reference>
<dbReference type="Gene3D" id="2.30.110.10">
    <property type="entry name" value="Electron Transport, Fmn-binding Protein, Chain A"/>
    <property type="match status" value="1"/>
</dbReference>
<dbReference type="InterPro" id="IPR024747">
    <property type="entry name" value="Pyridox_Oxase-rel"/>
</dbReference>
<dbReference type="Proteomes" id="UP001596183">
    <property type="component" value="Unassembled WGS sequence"/>
</dbReference>
<dbReference type="EMBL" id="JBHSPC010000101">
    <property type="protein sequence ID" value="MFC5674153.1"/>
    <property type="molecule type" value="Genomic_DNA"/>
</dbReference>
<dbReference type="RefSeq" id="WP_381218435.1">
    <property type="nucleotide sequence ID" value="NZ_JBHSPC010000101.1"/>
</dbReference>
<dbReference type="EC" id="1.-.-.-" evidence="1"/>
<keyword evidence="2" id="KW-1185">Reference proteome</keyword>
<organism evidence="1 2">
    <name type="scientific">Streptomyces incanus</name>
    <dbReference type="NCBI Taxonomy" id="887453"/>
    <lineage>
        <taxon>Bacteria</taxon>
        <taxon>Bacillati</taxon>
        <taxon>Actinomycetota</taxon>
        <taxon>Actinomycetes</taxon>
        <taxon>Kitasatosporales</taxon>
        <taxon>Streptomycetaceae</taxon>
        <taxon>Streptomyces</taxon>
    </lineage>
</organism>
<protein>
    <submittedName>
        <fullName evidence="1">Pyridoxamine 5'-phosphate oxidase family protein</fullName>
        <ecNumber evidence="1">1.-.-.-</ecNumber>
    </submittedName>
</protein>